<feature type="transmembrane region" description="Helical" evidence="17">
    <location>
        <begin position="109"/>
        <end position="131"/>
    </location>
</feature>
<keyword evidence="10" id="KW-0999">Mitochondrion inner membrane</keyword>
<dbReference type="Gene3D" id="1.20.810.10">
    <property type="entry name" value="Cytochrome Bc1 Complex, Chain C"/>
    <property type="match status" value="1"/>
</dbReference>
<feature type="transmembrane region" description="Helical" evidence="17">
    <location>
        <begin position="347"/>
        <end position="363"/>
    </location>
</feature>
<geneLocation type="mitochondrion" evidence="20"/>
<evidence type="ECO:0000256" key="5">
    <source>
        <dbReference type="ARBA" id="ARBA00022448"/>
    </source>
</evidence>
<comment type="subcellular location">
    <subcellularLocation>
        <location evidence="2">Mitochondrion inner membrane</location>
        <topology evidence="2">Multi-pass membrane protein</topology>
    </subcellularLocation>
</comment>
<sequence>MKSYSLINIKPLLDNFMIMPTPLNISFWWTNGSTLGILIIMQTITGLMLSSEYSSCTSTSFFSILSIMKNSSYGWVTRFSHSNGASIFMFLIYSHIMRSIYYNNNKNKLTYMTGMIIFIMTMISVFLGYVLPWGQMSFWGATVITSLTTVIPFTGKTMASWLWGTYTVGSYTLKHFFMLHFILPLLIIMMIMIHINILHLKGSKNSMLIIYNLEKLSFSPLMIFKDMPPFFILITILMAMNMFNPYLVMDPQNFIEANPMLTPTHIKPEWYFLFSYAILRSIANKIGGVLALIFSILIFMVPMMNPPSSPMNYNYSLKLLIYWAIIVNLVILTNLGGSVISDPLTTISQYMGISWFLLFFLYYP</sequence>
<evidence type="ECO:0000256" key="16">
    <source>
        <dbReference type="ARBA" id="ARBA00023136"/>
    </source>
</evidence>
<feature type="domain" description="Cytochrome b/b6 N-terminal region profile" evidence="18">
    <location>
        <begin position="1"/>
        <end position="207"/>
    </location>
</feature>
<feature type="transmembrane region" description="Helical" evidence="17">
    <location>
        <begin position="269"/>
        <end position="299"/>
    </location>
</feature>
<evidence type="ECO:0000256" key="17">
    <source>
        <dbReference type="RuleBase" id="RU362117"/>
    </source>
</evidence>
<keyword evidence="6 17" id="KW-0349">Heme</keyword>
<name>H9MFI9_9ARAC</name>
<protein>
    <recommendedName>
        <fullName evidence="4 17">Cytochrome b</fullName>
    </recommendedName>
</protein>
<dbReference type="PANTHER" id="PTHR19271">
    <property type="entry name" value="CYTOCHROME B"/>
    <property type="match status" value="1"/>
</dbReference>
<evidence type="ECO:0000256" key="4">
    <source>
        <dbReference type="ARBA" id="ARBA00013531"/>
    </source>
</evidence>
<proteinExistence type="inferred from homology"/>
<feature type="transmembrane region" description="Helical" evidence="17">
    <location>
        <begin position="320"/>
        <end position="341"/>
    </location>
</feature>
<comment type="cofactor">
    <cofactor evidence="17">
        <name>heme b</name>
        <dbReference type="ChEBI" id="CHEBI:60344"/>
    </cofactor>
    <text evidence="17">Binds 2 heme groups non-covalently.</text>
</comment>
<keyword evidence="12 17" id="KW-1133">Transmembrane helix</keyword>
<keyword evidence="11 17" id="KW-0249">Electron transport</keyword>
<feature type="transmembrane region" description="Helical" evidence="17">
    <location>
        <begin position="175"/>
        <end position="198"/>
    </location>
</feature>
<evidence type="ECO:0000256" key="7">
    <source>
        <dbReference type="ARBA" id="ARBA00022660"/>
    </source>
</evidence>
<dbReference type="SUPFAM" id="SSF81342">
    <property type="entry name" value="Transmembrane di-heme cytochromes"/>
    <property type="match status" value="1"/>
</dbReference>
<evidence type="ECO:0000259" key="18">
    <source>
        <dbReference type="PROSITE" id="PS51002"/>
    </source>
</evidence>
<evidence type="ECO:0000256" key="2">
    <source>
        <dbReference type="ARBA" id="ARBA00004448"/>
    </source>
</evidence>
<evidence type="ECO:0000256" key="13">
    <source>
        <dbReference type="ARBA" id="ARBA00023004"/>
    </source>
</evidence>
<dbReference type="InterPro" id="IPR036150">
    <property type="entry name" value="Cyt_b/b6_C_sf"/>
</dbReference>
<dbReference type="PANTHER" id="PTHR19271:SF16">
    <property type="entry name" value="CYTOCHROME B"/>
    <property type="match status" value="1"/>
</dbReference>
<evidence type="ECO:0000256" key="9">
    <source>
        <dbReference type="ARBA" id="ARBA00022723"/>
    </source>
</evidence>
<dbReference type="GO" id="GO:0016491">
    <property type="term" value="F:oxidoreductase activity"/>
    <property type="evidence" value="ECO:0007669"/>
    <property type="project" value="UniProtKB-UniRule"/>
</dbReference>
<feature type="domain" description="Cytochrome b/b6 C-terminal region profile" evidence="19">
    <location>
        <begin position="208"/>
        <end position="364"/>
    </location>
</feature>
<dbReference type="Pfam" id="PF00033">
    <property type="entry name" value="Cytochrome_B"/>
    <property type="match status" value="1"/>
</dbReference>
<keyword evidence="16 17" id="KW-0472">Membrane</keyword>
<keyword evidence="7 17" id="KW-0679">Respiratory chain</keyword>
<dbReference type="EMBL" id="JQ040544">
    <property type="protein sequence ID" value="AEX37734.1"/>
    <property type="molecule type" value="Genomic_DNA"/>
</dbReference>
<evidence type="ECO:0000313" key="20">
    <source>
        <dbReference type="EMBL" id="AEX37734.1"/>
    </source>
</evidence>
<evidence type="ECO:0000256" key="6">
    <source>
        <dbReference type="ARBA" id="ARBA00022617"/>
    </source>
</evidence>
<dbReference type="GO" id="GO:0006122">
    <property type="term" value="P:mitochondrial electron transport, ubiquinol to cytochrome c"/>
    <property type="evidence" value="ECO:0007669"/>
    <property type="project" value="TreeGrafter"/>
</dbReference>
<feature type="transmembrane region" description="Helical" evidence="17">
    <location>
        <begin position="75"/>
        <end position="97"/>
    </location>
</feature>
<organism evidence="20">
    <name type="scientific">Pseudogarypus banksi</name>
    <dbReference type="NCBI Taxonomy" id="1131925"/>
    <lineage>
        <taxon>Eukaryota</taxon>
        <taxon>Metazoa</taxon>
        <taxon>Ecdysozoa</taxon>
        <taxon>Arthropoda</taxon>
        <taxon>Chelicerata</taxon>
        <taxon>Arachnida</taxon>
        <taxon>Pseudoscorpiones</taxon>
        <taxon>Feaelloidea</taxon>
        <taxon>Pseudogarypidae</taxon>
        <taxon>Pseudogarypus</taxon>
    </lineage>
</organism>
<evidence type="ECO:0000256" key="8">
    <source>
        <dbReference type="ARBA" id="ARBA00022692"/>
    </source>
</evidence>
<evidence type="ECO:0000256" key="12">
    <source>
        <dbReference type="ARBA" id="ARBA00022989"/>
    </source>
</evidence>
<dbReference type="PROSITE" id="PS51003">
    <property type="entry name" value="CYTB_CTER"/>
    <property type="match status" value="1"/>
</dbReference>
<dbReference type="InterPro" id="IPR005797">
    <property type="entry name" value="Cyt_b/b6_N"/>
</dbReference>
<dbReference type="InterPro" id="IPR016174">
    <property type="entry name" value="Di-haem_cyt_TM"/>
</dbReference>
<evidence type="ECO:0000256" key="10">
    <source>
        <dbReference type="ARBA" id="ARBA00022792"/>
    </source>
</evidence>
<keyword evidence="8 17" id="KW-0812">Transmembrane</keyword>
<keyword evidence="15 17" id="KW-0496">Mitochondrion</keyword>
<comment type="similarity">
    <text evidence="17">Belongs to the cytochrome b family.</text>
</comment>
<evidence type="ECO:0000256" key="1">
    <source>
        <dbReference type="ARBA" id="ARBA00002566"/>
    </source>
</evidence>
<evidence type="ECO:0000256" key="15">
    <source>
        <dbReference type="ARBA" id="ARBA00023128"/>
    </source>
</evidence>
<keyword evidence="9 17" id="KW-0479">Metal-binding</keyword>
<reference evidence="20" key="1">
    <citation type="journal article" date="2012" name="BMC Evol. Biol.">
        <title>Pseudoscorpion mitochondria show rearranged genes and genome-wide reductions of RNA gene sizes and inferred structures, yet typical nucleotide composition bias.</title>
        <authorList>
            <person name="Ovchinnikov S."/>
            <person name="Masta S.E."/>
        </authorList>
    </citation>
    <scope>NUCLEOTIDE SEQUENCE</scope>
</reference>
<dbReference type="InterPro" id="IPR005798">
    <property type="entry name" value="Cyt_b/b6_C"/>
</dbReference>
<feature type="transmembrane region" description="Helical" evidence="17">
    <location>
        <begin position="138"/>
        <end position="155"/>
    </location>
</feature>
<evidence type="ECO:0000256" key="11">
    <source>
        <dbReference type="ARBA" id="ARBA00022982"/>
    </source>
</evidence>
<keyword evidence="14" id="KW-0830">Ubiquinone</keyword>
<dbReference type="GO" id="GO:0005743">
    <property type="term" value="C:mitochondrial inner membrane"/>
    <property type="evidence" value="ECO:0007669"/>
    <property type="project" value="UniProtKB-SubCell"/>
</dbReference>
<dbReference type="SUPFAM" id="SSF81648">
    <property type="entry name" value="a domain/subunit of cytochrome bc1 complex (Ubiquinol-cytochrome c reductase)"/>
    <property type="match status" value="1"/>
</dbReference>
<dbReference type="AlphaFoldDB" id="H9MFI9"/>
<dbReference type="Pfam" id="PF00032">
    <property type="entry name" value="Cytochrom_B_C"/>
    <property type="match status" value="1"/>
</dbReference>
<dbReference type="GO" id="GO:0046872">
    <property type="term" value="F:metal ion binding"/>
    <property type="evidence" value="ECO:0007669"/>
    <property type="project" value="UniProtKB-UniRule"/>
</dbReference>
<evidence type="ECO:0000256" key="14">
    <source>
        <dbReference type="ARBA" id="ARBA00023075"/>
    </source>
</evidence>
<keyword evidence="5 17" id="KW-0813">Transport</keyword>
<comment type="function">
    <text evidence="1 17">Component of the ubiquinol-cytochrome c reductase complex (complex III or cytochrome b-c1 complex) that is part of the mitochondrial respiratory chain. The b-c1 complex mediates electron transfer from ubiquinol to cytochrome c. Contributes to the generation of a proton gradient across the mitochondrial membrane that is then used for ATP synthesis.</text>
</comment>
<feature type="transmembrane region" description="Helical" evidence="17">
    <location>
        <begin position="230"/>
        <end position="249"/>
    </location>
</feature>
<keyword evidence="13 17" id="KW-0408">Iron</keyword>
<evidence type="ECO:0000259" key="19">
    <source>
        <dbReference type="PROSITE" id="PS51003"/>
    </source>
</evidence>
<accession>H9MFI9</accession>
<dbReference type="GO" id="GO:0008121">
    <property type="term" value="F:quinol-cytochrome-c reductase activity"/>
    <property type="evidence" value="ECO:0007669"/>
    <property type="project" value="TreeGrafter"/>
</dbReference>
<gene>
    <name evidence="20" type="primary">CYTB</name>
</gene>
<evidence type="ECO:0000256" key="3">
    <source>
        <dbReference type="ARBA" id="ARBA00011649"/>
    </source>
</evidence>
<comment type="subunit">
    <text evidence="3">The main subunits of complex b-c1 are: cytochrome b, cytochrome c1 and the Rieske protein.</text>
</comment>
<dbReference type="PROSITE" id="PS51002">
    <property type="entry name" value="CYTB_NTER"/>
    <property type="match status" value="1"/>
</dbReference>
<feature type="transmembrane region" description="Helical" evidence="17">
    <location>
        <begin position="35"/>
        <end position="54"/>
    </location>
</feature>
<dbReference type="InterPro" id="IPR027387">
    <property type="entry name" value="Cytb/b6-like_sf"/>
</dbReference>